<protein>
    <submittedName>
        <fullName evidence="2">Uncharacterized protein</fullName>
    </submittedName>
</protein>
<keyword evidence="1" id="KW-0472">Membrane</keyword>
<evidence type="ECO:0000313" key="3">
    <source>
        <dbReference type="Proteomes" id="UP001499852"/>
    </source>
</evidence>
<dbReference type="Proteomes" id="UP001499852">
    <property type="component" value="Unassembled WGS sequence"/>
</dbReference>
<feature type="transmembrane region" description="Helical" evidence="1">
    <location>
        <begin position="23"/>
        <end position="40"/>
    </location>
</feature>
<organism evidence="2 3">
    <name type="scientific">Prosthecobacter algae</name>
    <dbReference type="NCBI Taxonomy" id="1144682"/>
    <lineage>
        <taxon>Bacteria</taxon>
        <taxon>Pseudomonadati</taxon>
        <taxon>Verrucomicrobiota</taxon>
        <taxon>Verrucomicrobiia</taxon>
        <taxon>Verrucomicrobiales</taxon>
        <taxon>Verrucomicrobiaceae</taxon>
        <taxon>Prosthecobacter</taxon>
    </lineage>
</organism>
<accession>A0ABP9P1S5</accession>
<gene>
    <name evidence="2" type="ORF">GCM10023213_13200</name>
</gene>
<name>A0ABP9P1S5_9BACT</name>
<keyword evidence="1" id="KW-1133">Transmembrane helix</keyword>
<sequence length="128" mass="14779">MSKRPNNKKDLAPSAKFTLSEKAFFIGFILLLFGVPAFFIHRRAIHDQTASISKTVLKWKNTYHINDEQVERIKQIELQFHGNGSPLSSKPTRTRKEKYLHHQEISSLMAPEDGAQFMKAMEKNGDRH</sequence>
<reference evidence="3" key="1">
    <citation type="journal article" date="2019" name="Int. J. Syst. Evol. Microbiol.">
        <title>The Global Catalogue of Microorganisms (GCM) 10K type strain sequencing project: providing services to taxonomists for standard genome sequencing and annotation.</title>
        <authorList>
            <consortium name="The Broad Institute Genomics Platform"/>
            <consortium name="The Broad Institute Genome Sequencing Center for Infectious Disease"/>
            <person name="Wu L."/>
            <person name="Ma J."/>
        </authorList>
    </citation>
    <scope>NUCLEOTIDE SEQUENCE [LARGE SCALE GENOMIC DNA]</scope>
    <source>
        <strain evidence="3">JCM 18053</strain>
    </source>
</reference>
<comment type="caution">
    <text evidence="2">The sequence shown here is derived from an EMBL/GenBank/DDBJ whole genome shotgun (WGS) entry which is preliminary data.</text>
</comment>
<dbReference type="RefSeq" id="WP_345735574.1">
    <property type="nucleotide sequence ID" value="NZ_BAABIA010000002.1"/>
</dbReference>
<evidence type="ECO:0000313" key="2">
    <source>
        <dbReference type="EMBL" id="GAA5137063.1"/>
    </source>
</evidence>
<dbReference type="EMBL" id="BAABIA010000002">
    <property type="protein sequence ID" value="GAA5137063.1"/>
    <property type="molecule type" value="Genomic_DNA"/>
</dbReference>
<keyword evidence="1" id="KW-0812">Transmembrane</keyword>
<evidence type="ECO:0000256" key="1">
    <source>
        <dbReference type="SAM" id="Phobius"/>
    </source>
</evidence>
<proteinExistence type="predicted"/>
<keyword evidence="3" id="KW-1185">Reference proteome</keyword>